<proteinExistence type="inferred from homology"/>
<feature type="compositionally biased region" description="Polar residues" evidence="9">
    <location>
        <begin position="301"/>
        <end position="313"/>
    </location>
</feature>
<keyword evidence="5 10" id="KW-0472">Membrane</keyword>
<comment type="caution">
    <text evidence="12">The sequence shown here is derived from an EMBL/GenBank/DDBJ whole genome shotgun (WGS) entry which is preliminary data.</text>
</comment>
<feature type="transmembrane region" description="Helical" evidence="10">
    <location>
        <begin position="205"/>
        <end position="228"/>
    </location>
</feature>
<dbReference type="PANTHER" id="PTHR24238">
    <property type="entry name" value="G-PROTEIN COUPLED RECEPTOR"/>
    <property type="match status" value="1"/>
</dbReference>
<comment type="subcellular location">
    <subcellularLocation>
        <location evidence="1">Membrane</location>
        <topology evidence="1">Multi-pass membrane protein</topology>
    </subcellularLocation>
</comment>
<protein>
    <recommendedName>
        <fullName evidence="11">G-protein coupled receptors family 1 profile domain-containing protein</fullName>
    </recommendedName>
</protein>
<feature type="transmembrane region" description="Helical" evidence="10">
    <location>
        <begin position="110"/>
        <end position="128"/>
    </location>
</feature>
<feature type="transmembrane region" description="Helical" evidence="10">
    <location>
        <begin position="69"/>
        <end position="90"/>
    </location>
</feature>
<feature type="region of interest" description="Disordered" evidence="9">
    <location>
        <begin position="299"/>
        <end position="318"/>
    </location>
</feature>
<evidence type="ECO:0000256" key="3">
    <source>
        <dbReference type="ARBA" id="ARBA00022989"/>
    </source>
</evidence>
<dbReference type="GO" id="GO:0016020">
    <property type="term" value="C:membrane"/>
    <property type="evidence" value="ECO:0007669"/>
    <property type="project" value="UniProtKB-SubCell"/>
</dbReference>
<evidence type="ECO:0000256" key="9">
    <source>
        <dbReference type="SAM" id="MobiDB-lite"/>
    </source>
</evidence>
<organism evidence="12 13">
    <name type="scientific">Sinanodonta woodiana</name>
    <name type="common">Chinese pond mussel</name>
    <name type="synonym">Anodonta woodiana</name>
    <dbReference type="NCBI Taxonomy" id="1069815"/>
    <lineage>
        <taxon>Eukaryota</taxon>
        <taxon>Metazoa</taxon>
        <taxon>Spiralia</taxon>
        <taxon>Lophotrochozoa</taxon>
        <taxon>Mollusca</taxon>
        <taxon>Bivalvia</taxon>
        <taxon>Autobranchia</taxon>
        <taxon>Heteroconchia</taxon>
        <taxon>Palaeoheterodonta</taxon>
        <taxon>Unionida</taxon>
        <taxon>Unionoidea</taxon>
        <taxon>Unionidae</taxon>
        <taxon>Unioninae</taxon>
        <taxon>Sinanodonta</taxon>
    </lineage>
</organism>
<dbReference type="InterPro" id="IPR000276">
    <property type="entry name" value="GPCR_Rhodpsn"/>
</dbReference>
<dbReference type="GO" id="GO:0004930">
    <property type="term" value="F:G protein-coupled receptor activity"/>
    <property type="evidence" value="ECO:0007669"/>
    <property type="project" value="UniProtKB-KW"/>
</dbReference>
<dbReference type="PRINTS" id="PR00237">
    <property type="entry name" value="GPCRRHODOPSN"/>
</dbReference>
<sequence length="427" mass="48195">MNNVTTTTFSITNMDDHRNLEKVNEKYALSLIPVTVIFGIFTILGVLGNILVLVVFFTSSYYKKNNFKVFVICIGLIDLITSVSLIPAEIVKHKNYFSFENVIACKVKCFFNIFASTSAALALLIVCIDRFRKVCQPLRKQISPSLAIKLCIVDVALAVFLSLPGGVMCGIEKNTMNSFDDRTNNTVVYFCSVDPSYKGTTLRIIYKYMFLVLIVAVSFSMIIMYVFVGRGVCAYWRARPGLYSVRSVTSESESEALKSMADHNAVSRTASAASKVTQNTNVDSISLDGRNRQTLHLAKTSVKSNDSSSQSGSLRDRISSWGKGQNLLRNISRQSSFGNRKFPYKTMIWFLLTLIFIITYIIYVILSMSFVPENIVKMSTGKFVFYSCIFRLYFINNIINPFVYAALDSRFRLAVLNLFRRRKSEVV</sequence>
<dbReference type="Pfam" id="PF00001">
    <property type="entry name" value="7tm_1"/>
    <property type="match status" value="1"/>
</dbReference>
<evidence type="ECO:0000256" key="7">
    <source>
        <dbReference type="ARBA" id="ARBA00023224"/>
    </source>
</evidence>
<dbReference type="AlphaFoldDB" id="A0ABD3VT84"/>
<feature type="transmembrane region" description="Helical" evidence="10">
    <location>
        <begin position="148"/>
        <end position="167"/>
    </location>
</feature>
<feature type="domain" description="G-protein coupled receptors family 1 profile" evidence="11">
    <location>
        <begin position="48"/>
        <end position="404"/>
    </location>
</feature>
<dbReference type="Proteomes" id="UP001634394">
    <property type="component" value="Unassembled WGS sequence"/>
</dbReference>
<dbReference type="CDD" id="cd00637">
    <property type="entry name" value="7tm_classA_rhodopsin-like"/>
    <property type="match status" value="1"/>
</dbReference>
<evidence type="ECO:0000256" key="8">
    <source>
        <dbReference type="RuleBase" id="RU000688"/>
    </source>
</evidence>
<evidence type="ECO:0000259" key="11">
    <source>
        <dbReference type="PROSITE" id="PS50262"/>
    </source>
</evidence>
<evidence type="ECO:0000256" key="5">
    <source>
        <dbReference type="ARBA" id="ARBA00023136"/>
    </source>
</evidence>
<keyword evidence="2 8" id="KW-0812">Transmembrane</keyword>
<evidence type="ECO:0000256" key="10">
    <source>
        <dbReference type="SAM" id="Phobius"/>
    </source>
</evidence>
<gene>
    <name evidence="12" type="ORF">ACJMK2_006325</name>
</gene>
<reference evidence="12 13" key="1">
    <citation type="submission" date="2024-11" db="EMBL/GenBank/DDBJ databases">
        <title>Chromosome-level genome assembly of the freshwater bivalve Anodonta woodiana.</title>
        <authorList>
            <person name="Chen X."/>
        </authorList>
    </citation>
    <scope>NUCLEOTIDE SEQUENCE [LARGE SCALE GENOMIC DNA]</scope>
    <source>
        <strain evidence="12">MN2024</strain>
        <tissue evidence="12">Gills</tissue>
    </source>
</reference>
<keyword evidence="13" id="KW-1185">Reference proteome</keyword>
<evidence type="ECO:0000313" key="13">
    <source>
        <dbReference type="Proteomes" id="UP001634394"/>
    </source>
</evidence>
<evidence type="ECO:0000313" key="12">
    <source>
        <dbReference type="EMBL" id="KAL3864661.1"/>
    </source>
</evidence>
<dbReference type="SUPFAM" id="SSF81321">
    <property type="entry name" value="Family A G protein-coupled receptor-like"/>
    <property type="match status" value="1"/>
</dbReference>
<name>A0ABD3VT84_SINWO</name>
<keyword evidence="6 8" id="KW-0675">Receptor</keyword>
<keyword evidence="7 8" id="KW-0807">Transducer</keyword>
<dbReference type="PROSITE" id="PS50262">
    <property type="entry name" value="G_PROTEIN_RECEP_F1_2"/>
    <property type="match status" value="1"/>
</dbReference>
<dbReference type="Gene3D" id="1.20.1070.10">
    <property type="entry name" value="Rhodopsin 7-helix transmembrane proteins"/>
    <property type="match status" value="1"/>
</dbReference>
<feature type="transmembrane region" description="Helical" evidence="10">
    <location>
        <begin position="348"/>
        <end position="371"/>
    </location>
</feature>
<evidence type="ECO:0000256" key="2">
    <source>
        <dbReference type="ARBA" id="ARBA00022692"/>
    </source>
</evidence>
<feature type="transmembrane region" description="Helical" evidence="10">
    <location>
        <begin position="383"/>
        <end position="407"/>
    </location>
</feature>
<dbReference type="PROSITE" id="PS00237">
    <property type="entry name" value="G_PROTEIN_RECEP_F1_1"/>
    <property type="match status" value="1"/>
</dbReference>
<dbReference type="EMBL" id="JBJQND010000010">
    <property type="protein sequence ID" value="KAL3864661.1"/>
    <property type="molecule type" value="Genomic_DNA"/>
</dbReference>
<dbReference type="PANTHER" id="PTHR24238:SF47">
    <property type="entry name" value="ECDYSTEROIDS_DOPAMINE RECEPTOR-RELATED"/>
    <property type="match status" value="1"/>
</dbReference>
<dbReference type="InterPro" id="IPR017452">
    <property type="entry name" value="GPCR_Rhodpsn_7TM"/>
</dbReference>
<keyword evidence="4 8" id="KW-0297">G-protein coupled receptor</keyword>
<evidence type="ECO:0000256" key="4">
    <source>
        <dbReference type="ARBA" id="ARBA00023040"/>
    </source>
</evidence>
<evidence type="ECO:0000256" key="1">
    <source>
        <dbReference type="ARBA" id="ARBA00004141"/>
    </source>
</evidence>
<feature type="transmembrane region" description="Helical" evidence="10">
    <location>
        <begin position="27"/>
        <end position="57"/>
    </location>
</feature>
<keyword evidence="3 10" id="KW-1133">Transmembrane helix</keyword>
<accession>A0ABD3VT84</accession>
<evidence type="ECO:0000256" key="6">
    <source>
        <dbReference type="ARBA" id="ARBA00023170"/>
    </source>
</evidence>
<comment type="similarity">
    <text evidence="8">Belongs to the G-protein coupled receptor 1 family.</text>
</comment>